<dbReference type="RefSeq" id="WP_005322825.1">
    <property type="nucleotide sequence ID" value="NZ_CP175764.1"/>
</dbReference>
<feature type="transmembrane region" description="Helical" evidence="1">
    <location>
        <begin position="100"/>
        <end position="123"/>
    </location>
</feature>
<dbReference type="EMBL" id="JAEHFL010000016">
    <property type="protein sequence ID" value="MBK3428882.1"/>
    <property type="molecule type" value="Genomic_DNA"/>
</dbReference>
<comment type="caution">
    <text evidence="2">The sequence shown here is derived from an EMBL/GenBank/DDBJ whole genome shotgun (WGS) entry which is preliminary data.</text>
</comment>
<proteinExistence type="predicted"/>
<keyword evidence="1" id="KW-1133">Transmembrane helix</keyword>
<sequence>MTYTKRTLWLHAALFILAFLAFILPVVFGASALLPVWLTGGLSLGLAACALVDAAYKFFAPTSPRSLRLLSGLAGLVLLIGWGIWVYIYGNMAAVGTGSYRIGTFLLGAGSVLNLFVVAISFLDVQRKVK</sequence>
<evidence type="ECO:0000313" key="2">
    <source>
        <dbReference type="EMBL" id="MBK3428882.1"/>
    </source>
</evidence>
<gene>
    <name evidence="2" type="ORF">JDP02_10245</name>
</gene>
<reference evidence="2 3" key="1">
    <citation type="submission" date="2020-12" db="EMBL/GenBank/DDBJ databases">
        <title>Draft genome sequence of the commensal strain Corynebacterium tuberculostearicum MFP09/CIP 102622 isolated from human skin.</title>
        <authorList>
            <person name="Boukerb A.M."/>
            <person name="Janvier X."/>
            <person name="Feuilloley M.G.J."/>
            <person name="Groboillot A."/>
        </authorList>
    </citation>
    <scope>NUCLEOTIDE SEQUENCE [LARGE SCALE GENOMIC DNA]</scope>
    <source>
        <strain evidence="2 3">CIP 102622</strain>
    </source>
</reference>
<name>A0A8I1HYY3_9CORY</name>
<evidence type="ECO:0000313" key="3">
    <source>
        <dbReference type="Proteomes" id="UP000603369"/>
    </source>
</evidence>
<dbReference type="Proteomes" id="UP000603369">
    <property type="component" value="Unassembled WGS sequence"/>
</dbReference>
<keyword evidence="3" id="KW-1185">Reference proteome</keyword>
<dbReference type="AlphaFoldDB" id="A0A8I1HYY3"/>
<accession>A0A8I1HYY3</accession>
<feature type="transmembrane region" description="Helical" evidence="1">
    <location>
        <begin position="34"/>
        <end position="55"/>
    </location>
</feature>
<feature type="transmembrane region" description="Helical" evidence="1">
    <location>
        <begin position="7"/>
        <end position="28"/>
    </location>
</feature>
<organism evidence="2 3">
    <name type="scientific">Corynebacterium tuberculostearicum</name>
    <dbReference type="NCBI Taxonomy" id="38304"/>
    <lineage>
        <taxon>Bacteria</taxon>
        <taxon>Bacillati</taxon>
        <taxon>Actinomycetota</taxon>
        <taxon>Actinomycetes</taxon>
        <taxon>Mycobacteriales</taxon>
        <taxon>Corynebacteriaceae</taxon>
        <taxon>Corynebacterium</taxon>
    </lineage>
</organism>
<protein>
    <submittedName>
        <fullName evidence="2">Multidrug transporter</fullName>
    </submittedName>
</protein>
<keyword evidence="1" id="KW-0812">Transmembrane</keyword>
<feature type="transmembrane region" description="Helical" evidence="1">
    <location>
        <begin position="67"/>
        <end position="88"/>
    </location>
</feature>
<keyword evidence="1" id="KW-0472">Membrane</keyword>
<evidence type="ECO:0000256" key="1">
    <source>
        <dbReference type="SAM" id="Phobius"/>
    </source>
</evidence>